<feature type="domain" description="Clp ATPase C-terminal" evidence="13">
    <location>
        <begin position="335"/>
        <end position="434"/>
    </location>
</feature>
<dbReference type="EMBL" id="LR134167">
    <property type="protein sequence ID" value="VEB25279.1"/>
    <property type="molecule type" value="Genomic_DNA"/>
</dbReference>
<name>A0A3S4GZ37_AVIVO</name>
<dbReference type="GO" id="GO:0036402">
    <property type="term" value="F:proteasome-activating activity"/>
    <property type="evidence" value="ECO:0007669"/>
    <property type="project" value="UniProtKB-UniRule"/>
</dbReference>
<dbReference type="FunFam" id="3.40.50.300:FF:000220">
    <property type="entry name" value="ATP-dependent protease ATPase subunit HslU"/>
    <property type="match status" value="1"/>
</dbReference>
<feature type="binding site" evidence="11">
    <location>
        <position position="321"/>
    </location>
    <ligand>
        <name>ATP</name>
        <dbReference type="ChEBI" id="CHEBI:30616"/>
    </ligand>
</feature>
<dbReference type="SUPFAM" id="SSF52540">
    <property type="entry name" value="P-loop containing nucleoside triphosphate hydrolases"/>
    <property type="match status" value="1"/>
</dbReference>
<evidence type="ECO:0000259" key="13">
    <source>
        <dbReference type="SMART" id="SM01086"/>
    </source>
</evidence>
<dbReference type="PANTHER" id="PTHR48102">
    <property type="entry name" value="ATP-DEPENDENT CLP PROTEASE ATP-BINDING SUBUNIT CLPX-LIKE, MITOCHONDRIAL-RELATED"/>
    <property type="match status" value="1"/>
</dbReference>
<evidence type="ECO:0000256" key="6">
    <source>
        <dbReference type="ARBA" id="ARBA00023186"/>
    </source>
</evidence>
<dbReference type="AlphaFoldDB" id="A0A3S4GZ37"/>
<dbReference type="PANTHER" id="PTHR48102:SF3">
    <property type="entry name" value="ATP-DEPENDENT PROTEASE ATPASE SUBUNIT HSLU"/>
    <property type="match status" value="1"/>
</dbReference>
<feature type="binding site" evidence="11">
    <location>
        <position position="18"/>
    </location>
    <ligand>
        <name>ATP</name>
        <dbReference type="ChEBI" id="CHEBI:30616"/>
    </ligand>
</feature>
<dbReference type="Gene3D" id="3.40.50.300">
    <property type="entry name" value="P-loop containing nucleotide triphosphate hydrolases"/>
    <property type="match status" value="2"/>
</dbReference>
<comment type="subunit">
    <text evidence="8 11">A double ring-shaped homohexamer of HslV is capped on each side by a ring-shaped HslU homohexamer. The assembly of the HslU/HslV complex is dependent on binding of ATP.</text>
</comment>
<evidence type="ECO:0000256" key="9">
    <source>
        <dbReference type="ARBA" id="ARBA00070260"/>
    </source>
</evidence>
<evidence type="ECO:0000313" key="14">
    <source>
        <dbReference type="EMBL" id="VEB25279.1"/>
    </source>
</evidence>
<reference evidence="14 15" key="1">
    <citation type="submission" date="2018-12" db="EMBL/GenBank/DDBJ databases">
        <authorList>
            <consortium name="Pathogen Informatics"/>
        </authorList>
    </citation>
    <scope>NUCLEOTIDE SEQUENCE [LARGE SCALE GENOMIC DNA]</scope>
    <source>
        <strain evidence="14 15">NCTC3438</strain>
    </source>
</reference>
<dbReference type="GO" id="GO:0043335">
    <property type="term" value="P:protein unfolding"/>
    <property type="evidence" value="ECO:0007669"/>
    <property type="project" value="UniProtKB-UniRule"/>
</dbReference>
<dbReference type="Proteomes" id="UP000268198">
    <property type="component" value="Chromosome"/>
</dbReference>
<dbReference type="GO" id="GO:0008233">
    <property type="term" value="F:peptidase activity"/>
    <property type="evidence" value="ECO:0007669"/>
    <property type="project" value="InterPro"/>
</dbReference>
<protein>
    <recommendedName>
        <fullName evidence="9 11">ATP-dependent protease ATPase subunit HslU</fullName>
    </recommendedName>
    <alternativeName>
        <fullName evidence="10 11">Unfoldase HslU</fullName>
    </alternativeName>
</protein>
<evidence type="ECO:0000256" key="4">
    <source>
        <dbReference type="ARBA" id="ARBA00022741"/>
    </source>
</evidence>
<keyword evidence="15" id="KW-1185">Reference proteome</keyword>
<evidence type="ECO:0000256" key="11">
    <source>
        <dbReference type="HAMAP-Rule" id="MF_00249"/>
    </source>
</evidence>
<evidence type="ECO:0000256" key="10">
    <source>
        <dbReference type="ARBA" id="ARBA00082554"/>
    </source>
</evidence>
<sequence length="443" mass="49427">MSEMTPREIVSELDQHIIGQADAKRAVAIALRNRWRRMQLQEPLRHEVTPKNILMIGPTGVGKTEIARRLAKLANAPFIKVEATKFTEVGYVGKEVDSIIRDLTDSAMKLVRQTEIEKNRFRAEEAAEDRILDALLPPAKNQWGEVENHDTNSSTRQVFRKKLREGQLDDREIDIDVAAPSMGVEIMAPPGMEEMTSQLQSMFQNLSSGKTKTRKMKIKDAFKALVDDEAAKLINPEELKQKAIDAVEQNGIVFIDEIDKICKKGEYSGADVSREGVQRDLLPLVEGSTVSTKHGMVKTDHILFIASGAFQVARPSDLIPELQGRLPIRVELSALTAGDFERILTEPNASLTEQYKALMATEGVNITFTQDAIKKIAEAAFRVNEKTENIGARRLHTVMERLMDKISFNASDMNGEQVTIDGAYVADALGEVVENEDLSRFIL</sequence>
<dbReference type="Pfam" id="PF00004">
    <property type="entry name" value="AAA"/>
    <property type="match status" value="1"/>
</dbReference>
<evidence type="ECO:0000313" key="15">
    <source>
        <dbReference type="Proteomes" id="UP000268198"/>
    </source>
</evidence>
<dbReference type="InterPro" id="IPR003959">
    <property type="entry name" value="ATPase_AAA_core"/>
</dbReference>
<evidence type="ECO:0000256" key="1">
    <source>
        <dbReference type="ARBA" id="ARBA00004496"/>
    </source>
</evidence>
<feature type="binding site" evidence="11">
    <location>
        <position position="256"/>
    </location>
    <ligand>
        <name>ATP</name>
        <dbReference type="ChEBI" id="CHEBI:30616"/>
    </ligand>
</feature>
<evidence type="ECO:0000259" key="12">
    <source>
        <dbReference type="SMART" id="SM00382"/>
    </source>
</evidence>
<dbReference type="OrthoDB" id="9804062at2"/>
<dbReference type="InterPro" id="IPR050052">
    <property type="entry name" value="ATP-dep_Clp_protease_ClpX"/>
</dbReference>
<proteinExistence type="inferred from homology"/>
<dbReference type="RefSeq" id="WP_126373483.1">
    <property type="nucleotide sequence ID" value="NZ_LR134167.1"/>
</dbReference>
<dbReference type="SMART" id="SM00382">
    <property type="entry name" value="AAA"/>
    <property type="match status" value="1"/>
</dbReference>
<dbReference type="Gene3D" id="1.10.8.10">
    <property type="entry name" value="DNA helicase RuvA subunit, C-terminal domain"/>
    <property type="match status" value="1"/>
</dbReference>
<dbReference type="GO" id="GO:0016887">
    <property type="term" value="F:ATP hydrolysis activity"/>
    <property type="evidence" value="ECO:0007669"/>
    <property type="project" value="InterPro"/>
</dbReference>
<comment type="subcellular location">
    <subcellularLocation>
        <location evidence="1 11">Cytoplasm</location>
    </subcellularLocation>
</comment>
<dbReference type="NCBIfam" id="TIGR00390">
    <property type="entry name" value="hslU"/>
    <property type="match status" value="1"/>
</dbReference>
<dbReference type="InterPro" id="IPR004491">
    <property type="entry name" value="HslU"/>
</dbReference>
<dbReference type="InterPro" id="IPR003593">
    <property type="entry name" value="AAA+_ATPase"/>
</dbReference>
<keyword evidence="4 11" id="KW-0547">Nucleotide-binding</keyword>
<organism evidence="14 15">
    <name type="scientific">Avibacterium volantium</name>
    <name type="common">Pasteurella volantium</name>
    <dbReference type="NCBI Taxonomy" id="762"/>
    <lineage>
        <taxon>Bacteria</taxon>
        <taxon>Pseudomonadati</taxon>
        <taxon>Pseudomonadota</taxon>
        <taxon>Gammaproteobacteria</taxon>
        <taxon>Pasteurellales</taxon>
        <taxon>Pasteurellaceae</taxon>
        <taxon>Avibacterium</taxon>
    </lineage>
</organism>
<gene>
    <name evidence="11 14" type="primary">hslU</name>
    <name evidence="14" type="ORF">NCTC3438_02155</name>
</gene>
<evidence type="ECO:0000256" key="2">
    <source>
        <dbReference type="ARBA" id="ARBA00009771"/>
    </source>
</evidence>
<comment type="similarity">
    <text evidence="2 11">Belongs to the ClpX chaperone family. HslU subfamily.</text>
</comment>
<keyword evidence="5 11" id="KW-0067">ATP-binding</keyword>
<dbReference type="GO" id="GO:0009376">
    <property type="term" value="C:HslUV protease complex"/>
    <property type="evidence" value="ECO:0007669"/>
    <property type="project" value="UniProtKB-UniRule"/>
</dbReference>
<keyword evidence="3 11" id="KW-0963">Cytoplasm</keyword>
<evidence type="ECO:0000256" key="3">
    <source>
        <dbReference type="ARBA" id="ARBA00022490"/>
    </source>
</evidence>
<dbReference type="SMART" id="SM01086">
    <property type="entry name" value="ClpB_D2-small"/>
    <property type="match status" value="1"/>
</dbReference>
<evidence type="ECO:0000256" key="5">
    <source>
        <dbReference type="ARBA" id="ARBA00022840"/>
    </source>
</evidence>
<dbReference type="Gene3D" id="1.10.8.60">
    <property type="match status" value="1"/>
</dbReference>
<evidence type="ECO:0000256" key="7">
    <source>
        <dbReference type="ARBA" id="ARBA00054052"/>
    </source>
</evidence>
<dbReference type="Pfam" id="PF07724">
    <property type="entry name" value="AAA_2"/>
    <property type="match status" value="1"/>
</dbReference>
<dbReference type="NCBIfam" id="NF003544">
    <property type="entry name" value="PRK05201.1"/>
    <property type="match status" value="1"/>
</dbReference>
<dbReference type="CDD" id="cd19498">
    <property type="entry name" value="RecA-like_HslU"/>
    <property type="match status" value="1"/>
</dbReference>
<evidence type="ECO:0000256" key="8">
    <source>
        <dbReference type="ARBA" id="ARBA00064434"/>
    </source>
</evidence>
<feature type="domain" description="AAA+ ATPase" evidence="12">
    <location>
        <begin position="49"/>
        <end position="332"/>
    </location>
</feature>
<accession>A0A3S4GZ37</accession>
<dbReference type="InterPro" id="IPR019489">
    <property type="entry name" value="Clp_ATPase_C"/>
</dbReference>
<dbReference type="GO" id="GO:0005524">
    <property type="term" value="F:ATP binding"/>
    <property type="evidence" value="ECO:0007669"/>
    <property type="project" value="UniProtKB-UniRule"/>
</dbReference>
<dbReference type="FunFam" id="1.10.8.10:FF:000028">
    <property type="entry name" value="ATP-dependent protease ATPase subunit HslU"/>
    <property type="match status" value="1"/>
</dbReference>
<feature type="binding site" evidence="11">
    <location>
        <begin position="60"/>
        <end position="65"/>
    </location>
    <ligand>
        <name>ATP</name>
        <dbReference type="ChEBI" id="CHEBI:30616"/>
    </ligand>
</feature>
<dbReference type="HAMAP" id="MF_00249">
    <property type="entry name" value="HslU"/>
    <property type="match status" value="1"/>
</dbReference>
<comment type="function">
    <text evidence="7 11">ATPase subunit of a proteasome-like degradation complex; this subunit has chaperone activity. The binding of ATP and its subsequent hydrolysis by HslU are essential for unfolding of protein substrates subsequently hydrolyzed by HslV. HslU recognizes the N-terminal part of its protein substrates and unfolds these before they are guided to HslV for hydrolysis.</text>
</comment>
<dbReference type="FunFam" id="3.40.50.300:FF:000213">
    <property type="entry name" value="ATP-dependent protease ATPase subunit HslU"/>
    <property type="match status" value="1"/>
</dbReference>
<dbReference type="KEGG" id="avt:NCTC3438_02155"/>
<feature type="binding site" evidence="11">
    <location>
        <position position="393"/>
    </location>
    <ligand>
        <name>ATP</name>
        <dbReference type="ChEBI" id="CHEBI:30616"/>
    </ligand>
</feature>
<dbReference type="FunFam" id="1.10.8.60:FF:000027">
    <property type="entry name" value="ATP-dependent protease ATPase subunit HslU"/>
    <property type="match status" value="1"/>
</dbReference>
<dbReference type="InterPro" id="IPR027417">
    <property type="entry name" value="P-loop_NTPase"/>
</dbReference>
<keyword evidence="6 11" id="KW-0143">Chaperone</keyword>